<evidence type="ECO:0000256" key="1">
    <source>
        <dbReference type="SAM" id="Phobius"/>
    </source>
</evidence>
<evidence type="ECO:0000313" key="2">
    <source>
        <dbReference type="EMBL" id="CAH0719116.1"/>
    </source>
</evidence>
<dbReference type="AlphaFoldDB" id="A0A8J9YAC0"/>
<keyword evidence="1" id="KW-0812">Transmembrane</keyword>
<feature type="transmembrane region" description="Helical" evidence="1">
    <location>
        <begin position="53"/>
        <end position="70"/>
    </location>
</feature>
<reference evidence="2" key="1">
    <citation type="submission" date="2021-12" db="EMBL/GenBank/DDBJ databases">
        <authorList>
            <person name="Martin H S."/>
        </authorList>
    </citation>
    <scope>NUCLEOTIDE SEQUENCE</scope>
</reference>
<keyword evidence="1" id="KW-0472">Membrane</keyword>
<keyword evidence="3" id="KW-1185">Reference proteome</keyword>
<name>A0A8J9YAC0_9NEOP</name>
<proteinExistence type="predicted"/>
<protein>
    <submittedName>
        <fullName evidence="2">Uncharacterized protein</fullName>
    </submittedName>
</protein>
<organism evidence="2 3">
    <name type="scientific">Brenthis ino</name>
    <name type="common">lesser marbled fritillary</name>
    <dbReference type="NCBI Taxonomy" id="405034"/>
    <lineage>
        <taxon>Eukaryota</taxon>
        <taxon>Metazoa</taxon>
        <taxon>Ecdysozoa</taxon>
        <taxon>Arthropoda</taxon>
        <taxon>Hexapoda</taxon>
        <taxon>Insecta</taxon>
        <taxon>Pterygota</taxon>
        <taxon>Neoptera</taxon>
        <taxon>Endopterygota</taxon>
        <taxon>Lepidoptera</taxon>
        <taxon>Glossata</taxon>
        <taxon>Ditrysia</taxon>
        <taxon>Papilionoidea</taxon>
        <taxon>Nymphalidae</taxon>
        <taxon>Heliconiinae</taxon>
        <taxon>Argynnini</taxon>
        <taxon>Brenthis</taxon>
    </lineage>
</organism>
<dbReference type="EMBL" id="OV170233">
    <property type="protein sequence ID" value="CAH0719116.1"/>
    <property type="molecule type" value="Genomic_DNA"/>
</dbReference>
<accession>A0A8J9YAC0</accession>
<sequence>MREEQISNDSLISRRFIRNVTTRALPFEQIKYSIFKFRTVLVTRCVKKNIKGFFYLCFVVSLTIIPEPSIN</sequence>
<dbReference type="Proteomes" id="UP000838878">
    <property type="component" value="Chromosome 13"/>
</dbReference>
<gene>
    <name evidence="2" type="ORF">BINO364_LOCUS5502</name>
</gene>
<feature type="non-terminal residue" evidence="2">
    <location>
        <position position="71"/>
    </location>
</feature>
<evidence type="ECO:0000313" key="3">
    <source>
        <dbReference type="Proteomes" id="UP000838878"/>
    </source>
</evidence>
<keyword evidence="1" id="KW-1133">Transmembrane helix</keyword>